<dbReference type="SUPFAM" id="SSF50969">
    <property type="entry name" value="YVTN repeat-like/Quinoprotein amine dehydrogenase"/>
    <property type="match status" value="1"/>
</dbReference>
<dbReference type="OrthoDB" id="4495486at2"/>
<evidence type="ECO:0000313" key="2">
    <source>
        <dbReference type="Proteomes" id="UP000324233"/>
    </source>
</evidence>
<dbReference type="RefSeq" id="WP_148597733.1">
    <property type="nucleotide sequence ID" value="NZ_CP042997.1"/>
</dbReference>
<name>A0A5B9WDX8_9BACT</name>
<reference evidence="1 2" key="1">
    <citation type="submission" date="2019-08" db="EMBL/GenBank/DDBJ databases">
        <title>Deep-cultivation of Planctomycetes and their phenomic and genomic characterization uncovers novel biology.</title>
        <authorList>
            <person name="Wiegand S."/>
            <person name="Jogler M."/>
            <person name="Boedeker C."/>
            <person name="Pinto D."/>
            <person name="Vollmers J."/>
            <person name="Rivas-Marin E."/>
            <person name="Kohn T."/>
            <person name="Peeters S.H."/>
            <person name="Heuer A."/>
            <person name="Rast P."/>
            <person name="Oberbeckmann S."/>
            <person name="Bunk B."/>
            <person name="Jeske O."/>
            <person name="Meyerdierks A."/>
            <person name="Storesund J.E."/>
            <person name="Kallscheuer N."/>
            <person name="Luecker S."/>
            <person name="Lage O.M."/>
            <person name="Pohl T."/>
            <person name="Merkel B.J."/>
            <person name="Hornburger P."/>
            <person name="Mueller R.-W."/>
            <person name="Bruemmer F."/>
            <person name="Labrenz M."/>
            <person name="Spormann A.M."/>
            <person name="Op den Camp H."/>
            <person name="Overmann J."/>
            <person name="Amann R."/>
            <person name="Jetten M.S.M."/>
            <person name="Mascher T."/>
            <person name="Medema M.H."/>
            <person name="Devos D.P."/>
            <person name="Kaster A.-K."/>
            <person name="Ovreas L."/>
            <person name="Rohde M."/>
            <person name="Galperin M.Y."/>
            <person name="Jogler C."/>
        </authorList>
    </citation>
    <scope>NUCLEOTIDE SEQUENCE [LARGE SCALE GENOMIC DNA]</scope>
    <source>
        <strain evidence="1 2">OJF2</strain>
    </source>
</reference>
<dbReference type="KEGG" id="agv:OJF2_68730"/>
<evidence type="ECO:0000313" key="1">
    <source>
        <dbReference type="EMBL" id="QEH38275.1"/>
    </source>
</evidence>
<keyword evidence="2" id="KW-1185">Reference proteome</keyword>
<protein>
    <submittedName>
        <fullName evidence="1">Uncharacterized protein</fullName>
    </submittedName>
</protein>
<dbReference type="Proteomes" id="UP000324233">
    <property type="component" value="Chromosome"/>
</dbReference>
<dbReference type="InterPro" id="IPR011044">
    <property type="entry name" value="Quino_amine_DH_bsu"/>
</dbReference>
<proteinExistence type="predicted"/>
<sequence>MGYDCTLHLVDEAAIRDEFVPRLLGRSRKRTALDRVMPDAAELWAKAREALAGDDPREAASLVCQLAVMFSACSLPHQYERGFALSLWDRQEDEVAVEFPAELASSPEPLFAEVVAQHPELHGRFPTWFSGNFSTGVYVPADRVKEVLAWVEGRVAAFTKGRQRDFRGLLGILRAAAAKGLAYWEATDLAIPMAGQFPGDPALMIAAYLGNEPGAASREVEMAPLGGHVATLWTQIIDERLVSTDYDPLGTNVWDLGTWPPRQEHRVGDFAASLARSREGRWLLLSAVDPKARPRVFRPRLYADLAGKPEPLPPVVLDGAEREASGCGFAGETPVVFLSKRWDCKAGDPLAPPVWLEGEAWKSIPGLPAAAARPSSLRGSVQEPVIGTVPLADGGDVIIWDGDGYERRGDAFEKTFAMGARQPESNWTCAPAGRDGFFYLSDRRLFEVHRGVGPVAHAKGWKNIMTIGVGPSGSLLLKEGNNDDGDAAKLYFPADGSFIHIDPALFDDREYTAIHWSPDAGRFLVVGGKFLAVPTSRVLALPRYKASTGKPVR</sequence>
<accession>A0A5B9WDX8</accession>
<dbReference type="EMBL" id="CP042997">
    <property type="protein sequence ID" value="QEH38275.1"/>
    <property type="molecule type" value="Genomic_DNA"/>
</dbReference>
<dbReference type="AlphaFoldDB" id="A0A5B9WDX8"/>
<organism evidence="1 2">
    <name type="scientific">Aquisphaera giovannonii</name>
    <dbReference type="NCBI Taxonomy" id="406548"/>
    <lineage>
        <taxon>Bacteria</taxon>
        <taxon>Pseudomonadati</taxon>
        <taxon>Planctomycetota</taxon>
        <taxon>Planctomycetia</taxon>
        <taxon>Isosphaerales</taxon>
        <taxon>Isosphaeraceae</taxon>
        <taxon>Aquisphaera</taxon>
    </lineage>
</organism>
<gene>
    <name evidence="1" type="ORF">OJF2_68730</name>
</gene>